<feature type="active site" description="Proton donor" evidence="13">
    <location>
        <position position="99"/>
    </location>
</feature>
<evidence type="ECO:0000256" key="5">
    <source>
        <dbReference type="ARBA" id="ARBA00022643"/>
    </source>
</evidence>
<dbReference type="Proteomes" id="UP000245137">
    <property type="component" value="Unassembled WGS sequence"/>
</dbReference>
<reference evidence="16 17" key="1">
    <citation type="journal article" date="2018" name="Appl. Microbiol. Biotechnol.">
        <title>Co-cultivation of the strictly anaerobic methanogen Methanosarcina barkeri with aerobic methanotrophs in an oxygen-limited membrane bioreactor.</title>
        <authorList>
            <person name="In 't Zandt M.H."/>
            <person name="van den Bosch T.J.M."/>
            <person name="Rijkers R."/>
            <person name="van Kessel M.A.H.J."/>
            <person name="Jetten M.S.M."/>
            <person name="Welte C.U."/>
        </authorList>
    </citation>
    <scope>NUCLEOTIDE SEQUENCE [LARGE SCALE GENOMIC DNA]</scope>
    <source>
        <strain evidence="16 17">DSM 17706</strain>
    </source>
</reference>
<dbReference type="Gene3D" id="3.20.20.70">
    <property type="entry name" value="Aldolase class I"/>
    <property type="match status" value="1"/>
</dbReference>
<dbReference type="Gene3D" id="1.10.1200.80">
    <property type="entry name" value="Putative flavin oxidoreducatase, domain 2"/>
    <property type="match status" value="1"/>
</dbReference>
<evidence type="ECO:0000256" key="8">
    <source>
        <dbReference type="ARBA" id="ARBA00022884"/>
    </source>
</evidence>
<dbReference type="NCBIfam" id="TIGR00737">
    <property type="entry name" value="nifR3_yhdG"/>
    <property type="match status" value="1"/>
</dbReference>
<keyword evidence="6 12" id="KW-0819">tRNA processing</keyword>
<evidence type="ECO:0000256" key="2">
    <source>
        <dbReference type="ARBA" id="ARBA00002790"/>
    </source>
</evidence>
<evidence type="ECO:0000256" key="7">
    <source>
        <dbReference type="ARBA" id="ARBA00022857"/>
    </source>
</evidence>
<name>A0A2U1SNP9_METSR</name>
<dbReference type="OrthoDB" id="9764501at2"/>
<gene>
    <name evidence="16" type="ORF">C5689_14215</name>
</gene>
<dbReference type="InterPro" id="IPR013785">
    <property type="entry name" value="Aldolase_TIM"/>
</dbReference>
<evidence type="ECO:0000256" key="6">
    <source>
        <dbReference type="ARBA" id="ARBA00022694"/>
    </source>
</evidence>
<dbReference type="SUPFAM" id="SSF51395">
    <property type="entry name" value="FMN-linked oxidoreductases"/>
    <property type="match status" value="1"/>
</dbReference>
<feature type="binding site" evidence="14">
    <location>
        <begin position="223"/>
        <end position="224"/>
    </location>
    <ligand>
        <name>FMN</name>
        <dbReference type="ChEBI" id="CHEBI:58210"/>
    </ligand>
</feature>
<feature type="domain" description="DUS-like FMN-binding" evidence="15">
    <location>
        <begin position="14"/>
        <end position="302"/>
    </location>
</feature>
<dbReference type="InterPro" id="IPR001269">
    <property type="entry name" value="DUS_fam"/>
</dbReference>
<dbReference type="PANTHER" id="PTHR45846:SF1">
    <property type="entry name" value="TRNA-DIHYDROURIDINE(47) SYNTHASE [NAD(P)(+)]-LIKE"/>
    <property type="match status" value="1"/>
</dbReference>
<keyword evidence="5 12" id="KW-0288">FMN</keyword>
<dbReference type="GO" id="GO:0000049">
    <property type="term" value="F:tRNA binding"/>
    <property type="evidence" value="ECO:0007669"/>
    <property type="project" value="UniProtKB-KW"/>
</dbReference>
<dbReference type="RefSeq" id="WP_108917932.1">
    <property type="nucleotide sequence ID" value="NZ_BGJY01000007.1"/>
</dbReference>
<evidence type="ECO:0000256" key="12">
    <source>
        <dbReference type="PIRNR" id="PIRNR006621"/>
    </source>
</evidence>
<evidence type="ECO:0000256" key="13">
    <source>
        <dbReference type="PIRSR" id="PIRSR006621-1"/>
    </source>
</evidence>
<keyword evidence="7" id="KW-0521">NADP</keyword>
<comment type="catalytic activity">
    <reaction evidence="11">
        <text>a 5,6-dihydrouridine in tRNA + NAD(+) = a uridine in tRNA + NADH + H(+)</text>
        <dbReference type="Rhea" id="RHEA:54452"/>
        <dbReference type="Rhea" id="RHEA-COMP:13339"/>
        <dbReference type="Rhea" id="RHEA-COMP:13887"/>
        <dbReference type="ChEBI" id="CHEBI:15378"/>
        <dbReference type="ChEBI" id="CHEBI:57540"/>
        <dbReference type="ChEBI" id="CHEBI:57945"/>
        <dbReference type="ChEBI" id="CHEBI:65315"/>
        <dbReference type="ChEBI" id="CHEBI:74443"/>
    </reaction>
</comment>
<dbReference type="PIRSF" id="PIRSF006621">
    <property type="entry name" value="Dus"/>
    <property type="match status" value="1"/>
</dbReference>
<keyword evidence="8" id="KW-0694">RNA-binding</keyword>
<dbReference type="EC" id="1.3.1.-" evidence="12"/>
<feature type="binding site" evidence="14">
    <location>
        <position position="168"/>
    </location>
    <ligand>
        <name>FMN</name>
        <dbReference type="ChEBI" id="CHEBI:58210"/>
    </ligand>
</feature>
<feature type="binding site" evidence="14">
    <location>
        <position position="138"/>
    </location>
    <ligand>
        <name>FMN</name>
        <dbReference type="ChEBI" id="CHEBI:58210"/>
    </ligand>
</feature>
<accession>A0A2U1SNP9</accession>
<evidence type="ECO:0000256" key="4">
    <source>
        <dbReference type="ARBA" id="ARBA00022630"/>
    </source>
</evidence>
<dbReference type="GO" id="GO:0050660">
    <property type="term" value="F:flavin adenine dinucleotide binding"/>
    <property type="evidence" value="ECO:0007669"/>
    <property type="project" value="InterPro"/>
</dbReference>
<dbReference type="EMBL" id="PUIV01000025">
    <property type="protein sequence ID" value="PWB93242.1"/>
    <property type="molecule type" value="Genomic_DNA"/>
</dbReference>
<organism evidence="16 17">
    <name type="scientific">Methylosinus sporium</name>
    <dbReference type="NCBI Taxonomy" id="428"/>
    <lineage>
        <taxon>Bacteria</taxon>
        <taxon>Pseudomonadati</taxon>
        <taxon>Pseudomonadota</taxon>
        <taxon>Alphaproteobacteria</taxon>
        <taxon>Hyphomicrobiales</taxon>
        <taxon>Methylocystaceae</taxon>
        <taxon>Methylosinus</taxon>
    </lineage>
</organism>
<keyword evidence="4 12" id="KW-0285">Flavoprotein</keyword>
<dbReference type="CDD" id="cd02801">
    <property type="entry name" value="DUS_like_FMN"/>
    <property type="match status" value="1"/>
</dbReference>
<dbReference type="GO" id="GO:0017150">
    <property type="term" value="F:tRNA dihydrouridine synthase activity"/>
    <property type="evidence" value="ECO:0007669"/>
    <property type="project" value="InterPro"/>
</dbReference>
<evidence type="ECO:0000256" key="3">
    <source>
        <dbReference type="ARBA" id="ARBA00022555"/>
    </source>
</evidence>
<evidence type="ECO:0000256" key="14">
    <source>
        <dbReference type="PIRSR" id="PIRSR006621-2"/>
    </source>
</evidence>
<dbReference type="InterPro" id="IPR024036">
    <property type="entry name" value="tRNA-dHydroUridine_Synthase_C"/>
</dbReference>
<comment type="similarity">
    <text evidence="12">Belongs to the dus family.</text>
</comment>
<sequence length="334" mass="34838">MRIGSLHLEGRAFLAPMAGVTDLAMRRIALRFGASAAVGEMVGASALARGDVEARQRLDGSGIDAHIVQIAARDPAGVAETARQAEAAGARLIDINMGCPCKRVTGGLAGAALMREPALAAELVRAAVEAVSVPVSVKMRLGWDESSRNAAELARLVEAEGAVMVTVHGRTRAQFYEGKADWRAIAAVKSAVKIPVVANGDCASPQDAAAMLAASGADAVMVGRAAQGRPWLVGDIAHFLATGHRRAEPSAMARLEAALEHLDGLLIAMGANMGLRHARKHLSAYAEQAEGEAEERARLRRALVAADSAAEARGLLRRLFSLEPAHGEPASAYC</sequence>
<comment type="function">
    <text evidence="2 12">Catalyzes the synthesis of 5,6-dihydrouridine (D), a modified base found in the D-loop of most tRNAs, via the reduction of the C5-C6 double bond in target uridines.</text>
</comment>
<dbReference type="InterPro" id="IPR018517">
    <property type="entry name" value="tRNA_hU_synthase_CS"/>
</dbReference>
<comment type="caution">
    <text evidence="16">The sequence shown here is derived from an EMBL/GenBank/DDBJ whole genome shotgun (WGS) entry which is preliminary data.</text>
</comment>
<dbReference type="Pfam" id="PF01207">
    <property type="entry name" value="Dus"/>
    <property type="match status" value="1"/>
</dbReference>
<evidence type="ECO:0000256" key="9">
    <source>
        <dbReference type="ARBA" id="ARBA00023002"/>
    </source>
</evidence>
<proteinExistence type="inferred from homology"/>
<dbReference type="InterPro" id="IPR004652">
    <property type="entry name" value="DusB-like"/>
</dbReference>
<comment type="catalytic activity">
    <reaction evidence="10">
        <text>a 5,6-dihydrouridine in tRNA + NADP(+) = a uridine in tRNA + NADPH + H(+)</text>
        <dbReference type="Rhea" id="RHEA:23624"/>
        <dbReference type="Rhea" id="RHEA-COMP:13339"/>
        <dbReference type="Rhea" id="RHEA-COMP:13887"/>
        <dbReference type="ChEBI" id="CHEBI:15378"/>
        <dbReference type="ChEBI" id="CHEBI:57783"/>
        <dbReference type="ChEBI" id="CHEBI:58349"/>
        <dbReference type="ChEBI" id="CHEBI:65315"/>
        <dbReference type="ChEBI" id="CHEBI:74443"/>
    </reaction>
</comment>
<dbReference type="AlphaFoldDB" id="A0A2U1SNP9"/>
<comment type="cofactor">
    <cofactor evidence="1 12 14">
        <name>FMN</name>
        <dbReference type="ChEBI" id="CHEBI:58210"/>
    </cofactor>
</comment>
<keyword evidence="9 12" id="KW-0560">Oxidoreductase</keyword>
<dbReference type="PROSITE" id="PS01136">
    <property type="entry name" value="UPF0034"/>
    <property type="match status" value="1"/>
</dbReference>
<keyword evidence="3" id="KW-0820">tRNA-binding</keyword>
<keyword evidence="17" id="KW-1185">Reference proteome</keyword>
<dbReference type="PANTHER" id="PTHR45846">
    <property type="entry name" value="TRNA-DIHYDROURIDINE(47) SYNTHASE [NAD(P)(+)]-LIKE"/>
    <property type="match status" value="1"/>
</dbReference>
<evidence type="ECO:0000256" key="1">
    <source>
        <dbReference type="ARBA" id="ARBA00001917"/>
    </source>
</evidence>
<feature type="binding site" evidence="14">
    <location>
        <begin position="16"/>
        <end position="18"/>
    </location>
    <ligand>
        <name>FMN</name>
        <dbReference type="ChEBI" id="CHEBI:58210"/>
    </ligand>
</feature>
<evidence type="ECO:0000313" key="16">
    <source>
        <dbReference type="EMBL" id="PWB93242.1"/>
    </source>
</evidence>
<keyword evidence="14" id="KW-0547">Nucleotide-binding</keyword>
<feature type="binding site" evidence="14">
    <location>
        <position position="69"/>
    </location>
    <ligand>
        <name>FMN</name>
        <dbReference type="ChEBI" id="CHEBI:58210"/>
    </ligand>
</feature>
<protein>
    <recommendedName>
        <fullName evidence="12">tRNA-dihydrouridine synthase</fullName>
        <ecNumber evidence="12">1.3.1.-</ecNumber>
    </recommendedName>
</protein>
<evidence type="ECO:0000256" key="11">
    <source>
        <dbReference type="ARBA" id="ARBA00048802"/>
    </source>
</evidence>
<evidence type="ECO:0000256" key="10">
    <source>
        <dbReference type="ARBA" id="ARBA00048205"/>
    </source>
</evidence>
<evidence type="ECO:0000313" key="17">
    <source>
        <dbReference type="Proteomes" id="UP000245137"/>
    </source>
</evidence>
<dbReference type="InterPro" id="IPR035587">
    <property type="entry name" value="DUS-like_FMN-bd"/>
</dbReference>
<evidence type="ECO:0000259" key="15">
    <source>
        <dbReference type="Pfam" id="PF01207"/>
    </source>
</evidence>